<evidence type="ECO:0000256" key="1">
    <source>
        <dbReference type="ARBA" id="ARBA00022723"/>
    </source>
</evidence>
<dbReference type="InterPro" id="IPR005299">
    <property type="entry name" value="MeTrfase_7"/>
</dbReference>
<dbReference type="InterPro" id="IPR029063">
    <property type="entry name" value="SAM-dependent_MTases_sf"/>
</dbReference>
<name>A0A835LF85_9MAGN</name>
<gene>
    <name evidence="3" type="ORF">IFM89_026929</name>
</gene>
<dbReference type="Gene3D" id="1.10.1200.270">
    <property type="entry name" value="Methyltransferase, alpha-helical capping domain"/>
    <property type="match status" value="1"/>
</dbReference>
<keyword evidence="2" id="KW-0460">Magnesium</keyword>
<dbReference type="AlphaFoldDB" id="A0A835LF85"/>
<sequence>MAVGRDHRGQVLNEEFQRRDHNIQDVMIEDLQRQVAELTQRLRAQDIVYRIISILFGFKIFETSTNLGIMACMRTVISKAKPFVQGAIIDLYCKTFSKCFTIADLGCSSGPNTLLAISEIIDAIDSTRRKFGHRSPEFRVILNDLPGNDFNTIFKSIPYFIETLKKEKGDEFGPCFVAGMPGSFYGRLFPNESINFIHSSYSAHFLSQVPLGIENNEGNIYIAATSPPSVDKAYLEQFRSDFTLFLNSRSEEVIPGGRMVITIIGRRSSDPSSKECCHIWELLAQALREMVSQGLIEEAKLASFNLPLYAPSRKEVSASIQEQGSFHLDMLETFDVNWDAGDNSQNKNYVFDKIKSGKKVAECIRAVTESMLVNHFGEEIIEDLFQKYSENVGEYLVKEKAKYINFVICMTKKEGKLD</sequence>
<dbReference type="Gene3D" id="3.40.50.150">
    <property type="entry name" value="Vaccinia Virus protein VP39"/>
    <property type="match status" value="1"/>
</dbReference>
<evidence type="ECO:0000313" key="4">
    <source>
        <dbReference type="Proteomes" id="UP000631114"/>
    </source>
</evidence>
<dbReference type="Pfam" id="PF03492">
    <property type="entry name" value="Methyltransf_7"/>
    <property type="match status" value="1"/>
</dbReference>
<comment type="caution">
    <text evidence="3">The sequence shown here is derived from an EMBL/GenBank/DDBJ whole genome shotgun (WGS) entry which is preliminary data.</text>
</comment>
<dbReference type="Proteomes" id="UP000631114">
    <property type="component" value="Unassembled WGS sequence"/>
</dbReference>
<dbReference type="InterPro" id="IPR042086">
    <property type="entry name" value="MeTrfase_capping"/>
</dbReference>
<dbReference type="PANTHER" id="PTHR31009">
    <property type="entry name" value="S-ADENOSYL-L-METHIONINE:CARBOXYL METHYLTRANSFERASE FAMILY PROTEIN"/>
    <property type="match status" value="1"/>
</dbReference>
<keyword evidence="4" id="KW-1185">Reference proteome</keyword>
<reference evidence="3 4" key="1">
    <citation type="submission" date="2020-10" db="EMBL/GenBank/DDBJ databases">
        <title>The Coptis chinensis genome and diversification of protoberbering-type alkaloids.</title>
        <authorList>
            <person name="Wang B."/>
            <person name="Shu S."/>
            <person name="Song C."/>
            <person name="Liu Y."/>
        </authorList>
    </citation>
    <scope>NUCLEOTIDE SEQUENCE [LARGE SCALE GENOMIC DNA]</scope>
    <source>
        <strain evidence="3">HL-2020</strain>
        <tissue evidence="3">Leaf</tissue>
    </source>
</reference>
<dbReference type="GO" id="GO:0008168">
    <property type="term" value="F:methyltransferase activity"/>
    <property type="evidence" value="ECO:0007669"/>
    <property type="project" value="InterPro"/>
</dbReference>
<keyword evidence="1" id="KW-0479">Metal-binding</keyword>
<protein>
    <submittedName>
        <fullName evidence="3">Uncharacterized protein</fullName>
    </submittedName>
</protein>
<evidence type="ECO:0000256" key="2">
    <source>
        <dbReference type="ARBA" id="ARBA00022842"/>
    </source>
</evidence>
<dbReference type="EMBL" id="JADFTS010000009">
    <property type="protein sequence ID" value="KAF9589674.1"/>
    <property type="molecule type" value="Genomic_DNA"/>
</dbReference>
<organism evidence="3 4">
    <name type="scientific">Coptis chinensis</name>
    <dbReference type="NCBI Taxonomy" id="261450"/>
    <lineage>
        <taxon>Eukaryota</taxon>
        <taxon>Viridiplantae</taxon>
        <taxon>Streptophyta</taxon>
        <taxon>Embryophyta</taxon>
        <taxon>Tracheophyta</taxon>
        <taxon>Spermatophyta</taxon>
        <taxon>Magnoliopsida</taxon>
        <taxon>Ranunculales</taxon>
        <taxon>Ranunculaceae</taxon>
        <taxon>Coptidoideae</taxon>
        <taxon>Coptis</taxon>
    </lineage>
</organism>
<dbReference type="SUPFAM" id="SSF53335">
    <property type="entry name" value="S-adenosyl-L-methionine-dependent methyltransferases"/>
    <property type="match status" value="1"/>
</dbReference>
<dbReference type="OrthoDB" id="1523883at2759"/>
<proteinExistence type="predicted"/>
<accession>A0A835LF85</accession>
<evidence type="ECO:0000313" key="3">
    <source>
        <dbReference type="EMBL" id="KAF9589674.1"/>
    </source>
</evidence>
<dbReference type="GO" id="GO:0046872">
    <property type="term" value="F:metal ion binding"/>
    <property type="evidence" value="ECO:0007669"/>
    <property type="project" value="UniProtKB-KW"/>
</dbReference>